<comment type="caution">
    <text evidence="3">The sequence shown here is derived from an EMBL/GenBank/DDBJ whole genome shotgun (WGS) entry which is preliminary data.</text>
</comment>
<dbReference type="Gene3D" id="3.30.565.10">
    <property type="entry name" value="Histidine kinase-like ATPase, C-terminal domain"/>
    <property type="match status" value="1"/>
</dbReference>
<proteinExistence type="predicted"/>
<dbReference type="PANTHER" id="PTHR35526">
    <property type="entry name" value="ANTI-SIGMA-F FACTOR RSBW-RELATED"/>
    <property type="match status" value="1"/>
</dbReference>
<reference evidence="3" key="1">
    <citation type="submission" date="2021-01" db="EMBL/GenBank/DDBJ databases">
        <title>Whole genome shotgun sequence of Sinosporangium siamense NBRC 109515.</title>
        <authorList>
            <person name="Komaki H."/>
            <person name="Tamura T."/>
        </authorList>
    </citation>
    <scope>NUCLEOTIDE SEQUENCE</scope>
    <source>
        <strain evidence="3">NBRC 109515</strain>
    </source>
</reference>
<dbReference type="EMBL" id="BOOW01000015">
    <property type="protein sequence ID" value="GII92297.1"/>
    <property type="molecule type" value="Genomic_DNA"/>
</dbReference>
<evidence type="ECO:0000313" key="4">
    <source>
        <dbReference type="Proteomes" id="UP000606172"/>
    </source>
</evidence>
<dbReference type="AlphaFoldDB" id="A0A919V7N8"/>
<name>A0A919V7N8_9ACTN</name>
<evidence type="ECO:0000259" key="2">
    <source>
        <dbReference type="Pfam" id="PF13581"/>
    </source>
</evidence>
<keyword evidence="4" id="KW-1185">Reference proteome</keyword>
<evidence type="ECO:0000313" key="3">
    <source>
        <dbReference type="EMBL" id="GII92297.1"/>
    </source>
</evidence>
<protein>
    <recommendedName>
        <fullName evidence="2">Histidine kinase/HSP90-like ATPase domain-containing protein</fullName>
    </recommendedName>
</protein>
<organism evidence="3 4">
    <name type="scientific">Sinosporangium siamense</name>
    <dbReference type="NCBI Taxonomy" id="1367973"/>
    <lineage>
        <taxon>Bacteria</taxon>
        <taxon>Bacillati</taxon>
        <taxon>Actinomycetota</taxon>
        <taxon>Actinomycetes</taxon>
        <taxon>Streptosporangiales</taxon>
        <taxon>Streptosporangiaceae</taxon>
        <taxon>Sinosporangium</taxon>
    </lineage>
</organism>
<evidence type="ECO:0000256" key="1">
    <source>
        <dbReference type="ARBA" id="ARBA00022527"/>
    </source>
</evidence>
<dbReference type="Proteomes" id="UP000606172">
    <property type="component" value="Unassembled WGS sequence"/>
</dbReference>
<dbReference type="PANTHER" id="PTHR35526:SF3">
    <property type="entry name" value="ANTI-SIGMA-F FACTOR RSBW"/>
    <property type="match status" value="1"/>
</dbReference>
<accession>A0A919V7N8</accession>
<dbReference type="CDD" id="cd16936">
    <property type="entry name" value="HATPase_RsbW-like"/>
    <property type="match status" value="1"/>
</dbReference>
<dbReference type="InterPro" id="IPR003594">
    <property type="entry name" value="HATPase_dom"/>
</dbReference>
<feature type="domain" description="Histidine kinase/HSP90-like ATPase" evidence="2">
    <location>
        <begin position="31"/>
        <end position="131"/>
    </location>
</feature>
<dbReference type="InterPro" id="IPR036890">
    <property type="entry name" value="HATPase_C_sf"/>
</dbReference>
<gene>
    <name evidence="3" type="ORF">Ssi02_25280</name>
</gene>
<dbReference type="InterPro" id="IPR050267">
    <property type="entry name" value="Anti-sigma-factor_SerPK"/>
</dbReference>
<keyword evidence="1" id="KW-0723">Serine/threonine-protein kinase</keyword>
<keyword evidence="1" id="KW-0808">Transferase</keyword>
<dbReference type="Pfam" id="PF13581">
    <property type="entry name" value="HATPase_c_2"/>
    <property type="match status" value="1"/>
</dbReference>
<sequence length="152" mass="16524">MELNAEEDDPPHAAAHRSPSTLMRLELGGEVASVPLARRRVGAFLASRVCPDVWDDTLLLVGELLANSVLHTASGREPYGKVTLTVLHRDGVVRVDVIDDGSTTSAPRVRDAGTEREGGRGLLLVDRIADRWGTCVHGARRVVWCELGERKP</sequence>
<dbReference type="SUPFAM" id="SSF55874">
    <property type="entry name" value="ATPase domain of HSP90 chaperone/DNA topoisomerase II/histidine kinase"/>
    <property type="match status" value="1"/>
</dbReference>
<dbReference type="GO" id="GO:0004674">
    <property type="term" value="F:protein serine/threonine kinase activity"/>
    <property type="evidence" value="ECO:0007669"/>
    <property type="project" value="UniProtKB-KW"/>
</dbReference>
<keyword evidence="1" id="KW-0418">Kinase</keyword>